<accession>A0ABX9JQW6</accession>
<name>A0ABX9JQW6_9BACT</name>
<gene>
    <name evidence="1" type="ORF">ATI61_114234</name>
</gene>
<organism evidence="1 2">
    <name type="scientific">Archangium gephyra</name>
    <dbReference type="NCBI Taxonomy" id="48"/>
    <lineage>
        <taxon>Bacteria</taxon>
        <taxon>Pseudomonadati</taxon>
        <taxon>Myxococcota</taxon>
        <taxon>Myxococcia</taxon>
        <taxon>Myxococcales</taxon>
        <taxon>Cystobacterineae</taxon>
        <taxon>Archangiaceae</taxon>
        <taxon>Archangium</taxon>
    </lineage>
</organism>
<dbReference type="InterPro" id="IPR031009">
    <property type="entry name" value="Tcm_partner"/>
</dbReference>
<dbReference type="NCBIfam" id="TIGR04474">
    <property type="entry name" value="tcm_partner"/>
    <property type="match status" value="1"/>
</dbReference>
<proteinExistence type="predicted"/>
<keyword evidence="2" id="KW-1185">Reference proteome</keyword>
<dbReference type="RefSeq" id="WP_169800674.1">
    <property type="nucleotide sequence ID" value="NZ_CP011509.1"/>
</dbReference>
<evidence type="ECO:0000313" key="1">
    <source>
        <dbReference type="EMBL" id="REG24625.1"/>
    </source>
</evidence>
<comment type="caution">
    <text evidence="1">The sequence shown here is derived from an EMBL/GenBank/DDBJ whole genome shotgun (WGS) entry which is preliminary data.</text>
</comment>
<protein>
    <submittedName>
        <fullName evidence="1">Three-Cys-motif partner protein</fullName>
    </submittedName>
</protein>
<dbReference type="Proteomes" id="UP000256345">
    <property type="component" value="Unassembled WGS sequence"/>
</dbReference>
<sequence length="399" mass="45854">MIDFSLYKGREQTGVKHLFLSEYLQRFAPIIRSWCKTITYVDCFSGPWQEQSEDLKDTSFSIALEELEKAREAAGGELNLRAFFVERDADAYRRLKDFADRRGTEAGVEVETRHDELENRIEDIVRFVKAGPPKNFPFLFIDPTGWTGFGLEAIKPLLQLNPGEVLINFMTGHIRRLVEHPEEGQREGFEALYGSTRCARVLERVEGKTGLEREDILVSEYLRAIRETGGYEHVSAAVVLNPSMDRTHFHLIFGTRNPKGLEVFKGAEKKAMEAMCQQRAVVQDRKGDQRQTGLFDMVNEVPRHDRHYQSLREHYGKLAQRKMRRVLEDKRRVRYGDLYSSVLTVPLTFESDLKQWLKEWSGLGLLKIDGLQGRERVPKLDGDHHVVWTGPAVTATIAS</sequence>
<dbReference type="EMBL" id="QUMU01000014">
    <property type="protein sequence ID" value="REG24625.1"/>
    <property type="molecule type" value="Genomic_DNA"/>
</dbReference>
<evidence type="ECO:0000313" key="2">
    <source>
        <dbReference type="Proteomes" id="UP000256345"/>
    </source>
</evidence>
<reference evidence="1 2" key="1">
    <citation type="submission" date="2018-08" db="EMBL/GenBank/DDBJ databases">
        <title>Genomic Encyclopedia of Archaeal and Bacterial Type Strains, Phase II (KMG-II): from individual species to whole genera.</title>
        <authorList>
            <person name="Goeker M."/>
        </authorList>
    </citation>
    <scope>NUCLEOTIDE SEQUENCE [LARGE SCALE GENOMIC DNA]</scope>
    <source>
        <strain evidence="1 2">DSM 2261</strain>
    </source>
</reference>